<keyword evidence="1" id="KW-0812">Transmembrane</keyword>
<proteinExistence type="predicted"/>
<dbReference type="Pfam" id="PF12697">
    <property type="entry name" value="Abhydrolase_6"/>
    <property type="match status" value="1"/>
</dbReference>
<dbReference type="Proteomes" id="UP001596297">
    <property type="component" value="Unassembled WGS sequence"/>
</dbReference>
<dbReference type="RefSeq" id="WP_380082220.1">
    <property type="nucleotide sequence ID" value="NZ_JBHSWD010000001.1"/>
</dbReference>
<dbReference type="EMBL" id="JBHSWD010000001">
    <property type="protein sequence ID" value="MFC6591213.1"/>
    <property type="molecule type" value="Genomic_DNA"/>
</dbReference>
<name>A0ABW1YB69_9DEIO</name>
<accession>A0ABW1YB69</accession>
<dbReference type="InterPro" id="IPR029058">
    <property type="entry name" value="AB_hydrolase_fold"/>
</dbReference>
<dbReference type="SUPFAM" id="SSF53474">
    <property type="entry name" value="alpha/beta-Hydrolases"/>
    <property type="match status" value="1"/>
</dbReference>
<dbReference type="PANTHER" id="PTHR12277">
    <property type="entry name" value="ALPHA/BETA HYDROLASE DOMAIN-CONTAINING PROTEIN"/>
    <property type="match status" value="1"/>
</dbReference>
<reference evidence="4" key="1">
    <citation type="journal article" date="2019" name="Int. J. Syst. Evol. Microbiol.">
        <title>The Global Catalogue of Microorganisms (GCM) 10K type strain sequencing project: providing services to taxonomists for standard genome sequencing and annotation.</title>
        <authorList>
            <consortium name="The Broad Institute Genomics Platform"/>
            <consortium name="The Broad Institute Genome Sequencing Center for Infectious Disease"/>
            <person name="Wu L."/>
            <person name="Ma J."/>
        </authorList>
    </citation>
    <scope>NUCLEOTIDE SEQUENCE [LARGE SCALE GENOMIC DNA]</scope>
    <source>
        <strain evidence="4">CGMCC 1.15772</strain>
    </source>
</reference>
<sequence length="390" mass="42732">MNIRQHFAPKNLPRTLSLAALGYVTLIGLAAVIGAEVLLRSKTQWVKGSFVLVARRGGKLLLPPLPETLSRDVLGAVPLAPVKGHAVLGPVQRRAPYVEREVLEERGVLQPGWIHWVSSFVYNGTPAQAGAEYENVVVPTPVGEMPAWHVPALEDGQPGHVRDLLVIQIHGHGGQRSQGLRTLKAVQRTGAGQLFVTFRNAFDAPRVGKGYLSLGDLEAEDVNSALTWAREQGYRRAVLYGYSMGGNIALSVLRPGFEPHPVPVLGVILDSPALEWRGIIRRQARRGGLPKFIATPMGRVVERIVTRRSGQNFASVDQLAAAPRFNVPILLFHSPGDKTVPFWQAQALADARPDLVEFHVVEGARHIRCWNIDPQKYEAALEAFIGRVRA</sequence>
<evidence type="ECO:0000256" key="1">
    <source>
        <dbReference type="SAM" id="Phobius"/>
    </source>
</evidence>
<keyword evidence="4" id="KW-1185">Reference proteome</keyword>
<dbReference type="GO" id="GO:0016787">
    <property type="term" value="F:hydrolase activity"/>
    <property type="evidence" value="ECO:0007669"/>
    <property type="project" value="UniProtKB-KW"/>
</dbReference>
<protein>
    <submittedName>
        <fullName evidence="3">Alpha/beta hydrolase</fullName>
    </submittedName>
</protein>
<feature type="domain" description="AB hydrolase-1" evidence="2">
    <location>
        <begin position="201"/>
        <end position="379"/>
    </location>
</feature>
<dbReference type="InterPro" id="IPR000073">
    <property type="entry name" value="AB_hydrolase_1"/>
</dbReference>
<feature type="transmembrane region" description="Helical" evidence="1">
    <location>
        <begin position="20"/>
        <end position="39"/>
    </location>
</feature>
<gene>
    <name evidence="3" type="ORF">ACFP81_03655</name>
</gene>
<dbReference type="PANTHER" id="PTHR12277:SF79">
    <property type="entry name" value="XAA-PRO DIPEPTIDYL-PEPTIDASE-RELATED"/>
    <property type="match status" value="1"/>
</dbReference>
<organism evidence="3 4">
    <name type="scientific">Deinococcus lacus</name>
    <dbReference type="NCBI Taxonomy" id="392561"/>
    <lineage>
        <taxon>Bacteria</taxon>
        <taxon>Thermotogati</taxon>
        <taxon>Deinococcota</taxon>
        <taxon>Deinococci</taxon>
        <taxon>Deinococcales</taxon>
        <taxon>Deinococcaceae</taxon>
        <taxon>Deinococcus</taxon>
    </lineage>
</organism>
<keyword evidence="1" id="KW-1133">Transmembrane helix</keyword>
<evidence type="ECO:0000313" key="4">
    <source>
        <dbReference type="Proteomes" id="UP001596297"/>
    </source>
</evidence>
<evidence type="ECO:0000313" key="3">
    <source>
        <dbReference type="EMBL" id="MFC6591213.1"/>
    </source>
</evidence>
<keyword evidence="3" id="KW-0378">Hydrolase</keyword>
<keyword evidence="1" id="KW-0472">Membrane</keyword>
<comment type="caution">
    <text evidence="3">The sequence shown here is derived from an EMBL/GenBank/DDBJ whole genome shotgun (WGS) entry which is preliminary data.</text>
</comment>
<evidence type="ECO:0000259" key="2">
    <source>
        <dbReference type="Pfam" id="PF12697"/>
    </source>
</evidence>
<dbReference type="Gene3D" id="3.40.50.1820">
    <property type="entry name" value="alpha/beta hydrolase"/>
    <property type="match status" value="1"/>
</dbReference>